<dbReference type="CDD" id="cd02878">
    <property type="entry name" value="GH18_zymocin_alpha"/>
    <property type="match status" value="1"/>
</dbReference>
<evidence type="ECO:0000256" key="11">
    <source>
        <dbReference type="ARBA" id="ARBA00023295"/>
    </source>
</evidence>
<feature type="domain" description="LysM" evidence="18">
    <location>
        <begin position="462"/>
        <end position="511"/>
    </location>
</feature>
<dbReference type="InterPro" id="IPR011583">
    <property type="entry name" value="Chitinase_II/V-like_cat"/>
</dbReference>
<dbReference type="SMART" id="SM00257">
    <property type="entry name" value="LysM"/>
    <property type="match status" value="3"/>
</dbReference>
<dbReference type="InterPro" id="IPR018392">
    <property type="entry name" value="LysM"/>
</dbReference>
<accession>A0A395SY01</accession>
<keyword evidence="10" id="KW-0119">Carbohydrate metabolism</keyword>
<dbReference type="Gene3D" id="3.10.350.10">
    <property type="entry name" value="LysM domain"/>
    <property type="match status" value="3"/>
</dbReference>
<keyword evidence="21" id="KW-1185">Reference proteome</keyword>
<dbReference type="GO" id="GO:0008843">
    <property type="term" value="F:endochitinase activity"/>
    <property type="evidence" value="ECO:0007669"/>
    <property type="project" value="UniProtKB-EC"/>
</dbReference>
<evidence type="ECO:0000256" key="15">
    <source>
        <dbReference type="RuleBase" id="RU000489"/>
    </source>
</evidence>
<evidence type="ECO:0000259" key="18">
    <source>
        <dbReference type="PROSITE" id="PS51782"/>
    </source>
</evidence>
<keyword evidence="6 14" id="KW-0147">Chitin-binding</keyword>
<keyword evidence="14" id="KW-1015">Disulfide bond</keyword>
<proteinExistence type="inferred from homology"/>
<keyword evidence="8" id="KW-0146">Chitin degradation</keyword>
<feature type="domain" description="LysM" evidence="18">
    <location>
        <begin position="397"/>
        <end position="443"/>
    </location>
</feature>
<dbReference type="InterPro" id="IPR029070">
    <property type="entry name" value="Chitinase_insertion_sf"/>
</dbReference>
<evidence type="ECO:0000259" key="19">
    <source>
        <dbReference type="PROSITE" id="PS51910"/>
    </source>
</evidence>
<evidence type="ECO:0000256" key="13">
    <source>
        <dbReference type="ARBA" id="ARBA00044955"/>
    </source>
</evidence>
<dbReference type="CDD" id="cd00035">
    <property type="entry name" value="ChtBD1"/>
    <property type="match status" value="1"/>
</dbReference>
<evidence type="ECO:0000256" key="6">
    <source>
        <dbReference type="ARBA" id="ARBA00022669"/>
    </source>
</evidence>
<dbReference type="Gene3D" id="3.30.60.10">
    <property type="entry name" value="Endochitinase-like"/>
    <property type="match status" value="1"/>
</dbReference>
<feature type="disulfide bond" evidence="14">
    <location>
        <begin position="550"/>
        <end position="562"/>
    </location>
</feature>
<dbReference type="SUPFAM" id="SSF54106">
    <property type="entry name" value="LysM domain"/>
    <property type="match status" value="2"/>
</dbReference>
<keyword evidence="12" id="KW-0624">Polysaccharide degradation</keyword>
<dbReference type="Gene3D" id="3.20.20.80">
    <property type="entry name" value="Glycosidases"/>
    <property type="match status" value="1"/>
</dbReference>
<evidence type="ECO:0000256" key="12">
    <source>
        <dbReference type="ARBA" id="ARBA00023326"/>
    </source>
</evidence>
<dbReference type="SUPFAM" id="SSF54556">
    <property type="entry name" value="Chitinase insertion domain"/>
    <property type="match status" value="1"/>
</dbReference>
<feature type="disulfide bond" evidence="14">
    <location>
        <begin position="555"/>
        <end position="569"/>
    </location>
</feature>
<feature type="domain" description="Chitin-binding type-1" evidence="17">
    <location>
        <begin position="524"/>
        <end position="594"/>
    </location>
</feature>
<reference evidence="20 21" key="1">
    <citation type="journal article" date="2018" name="PLoS Pathog.">
        <title>Evolution of structural diversity of trichothecenes, a family of toxins produced by plant pathogenic and entomopathogenic fungi.</title>
        <authorList>
            <person name="Proctor R.H."/>
            <person name="McCormick S.P."/>
            <person name="Kim H.S."/>
            <person name="Cardoza R.E."/>
            <person name="Stanley A.M."/>
            <person name="Lindo L."/>
            <person name="Kelly A."/>
            <person name="Brown D.W."/>
            <person name="Lee T."/>
            <person name="Vaughan M.M."/>
            <person name="Alexander N.J."/>
            <person name="Busman M."/>
            <person name="Gutierrez S."/>
        </authorList>
    </citation>
    <scope>NUCLEOTIDE SEQUENCE [LARGE SCALE GENOMIC DNA]</scope>
    <source>
        <strain evidence="20 21">NRRL 20695</strain>
    </source>
</reference>
<dbReference type="Proteomes" id="UP000266234">
    <property type="component" value="Unassembled WGS sequence"/>
</dbReference>
<organism evidence="20 21">
    <name type="scientific">Fusarium longipes</name>
    <dbReference type="NCBI Taxonomy" id="694270"/>
    <lineage>
        <taxon>Eukaryota</taxon>
        <taxon>Fungi</taxon>
        <taxon>Dikarya</taxon>
        <taxon>Ascomycota</taxon>
        <taxon>Pezizomycotina</taxon>
        <taxon>Sordariomycetes</taxon>
        <taxon>Hypocreomycetidae</taxon>
        <taxon>Hypocreales</taxon>
        <taxon>Nectriaceae</taxon>
        <taxon>Fusarium</taxon>
    </lineage>
</organism>
<dbReference type="InterPro" id="IPR001579">
    <property type="entry name" value="Glyco_hydro_18_chit_AS"/>
</dbReference>
<dbReference type="InterPro" id="IPR017853">
    <property type="entry name" value="GH"/>
</dbReference>
<feature type="signal peptide" evidence="16">
    <location>
        <begin position="1"/>
        <end position="22"/>
    </location>
</feature>
<feature type="disulfide bond" evidence="14">
    <location>
        <begin position="588"/>
        <end position="592"/>
    </location>
</feature>
<evidence type="ECO:0000256" key="10">
    <source>
        <dbReference type="ARBA" id="ARBA00023277"/>
    </source>
</evidence>
<sequence length="1367" mass="149185">MRGHNFGGWLSLLATSSSFVNGFDFGAFPGPPVTSEPLQRDLCPLPCSDSGPTGFSWSAFPSISALKACNGTFLFEASLQRPLTSPRKDEIIRACSVPDSLAKSALADSEKYGPPCLASAELRTVETDVQVSWSRDTVSQDKTEDIVRALLQLQKSLIENPTCEPAALFVKSGNAVVGVWAGRQIRKSSAASLVEHLIDSVSTKEGSSPKMGAAQICGKDISAAKNFGIYYDATGKISDIHVALQGWSKGDCMSSLDETQSWKGVQLNVLPASALTMGADGTIPEAEHSNNSTRSARKQSKVVTKVTSVAPTATDSVEEDADLTAGAECRTIKIEPTDSCYTLATQKCGISLTDLYKYNGGDSEFCNNLKAGSEICCSGGAKSEPKAELSARATTCKYIVVEQGDTCGSLAQECGISLDDFYSYNRNSRGWCDNLKVRVPVCCDRGNPPDLSPQPNSDGSCFTYTVQPDEGCFAIADRHRLTEKELDDFNKGKTWGWVGCGVLQRNQKICLSRGTPPMPAPIANAVCGPQKPNSNQRPNVDNDLADLNPCPLNVCCNIWGQCGTTKDFCTDTSVDNTPGTAKEGTFGCISNCGMDIVNNDKAPAKFQNLGYFEGWNFNRPCLNMDVSEIPDKGYDIVHFSFGWISEDFQISAGPDVKEQFDKFVKLKTSYKKVISFGGWAFSNDAATSHIIRNGVKPDNVVKFATNIANFVTANNLDGVDIDWEYPGATDIEGSQPGTEEDGKNYLTFLGLLKRRLPTGKTLAIAAPASYWYLKGFPIAEMTRYLDYIVFMTYDLAGQWDVGSNWAHDGCETGTCLRSHINSTMTYGALSMITKAGVPSHKIFVGVSSYARSFKMSKIGCEGPDCTFQGERNQSPAKPGECTETAGYISDAEIIQIMKNADAGFDGSTYHSYYDASSDTDILVYDDWEWAAWMSPTTKERRKNHYKGLNMGGTTDWAIDLGVDVGERARNKTDLNWPEMDLSVDCKMGTTYNSLDDLEKDSKDMPARCAALHALGVLEKMLASSLDGYDAAADGYDGLFTHYRDYIIKTLSGRIEKMMLFDKKYGNIADDYFDCYAHKEGEVKSDRNKASKVTCAELPKGKPFDDYTYWFELREKAKWEEHLESEGILPEWLHYTLRHDAQGGDTCDTSNICIAKNLYYYGYPTPIDSSKINVPDPKEIITLARANMENITDSFDDVTIAIGLEDWQGGYDHAVEIMAVPVFMLEDAVTSMKSVKDIGKDWKDAKEKELMFNIIEGVLFLLGFLGPVAGAFGRVGAAIGRLASLIEGAGATGLAIYSIVEDPASAPLAIFGLLLGELGGGKGKGRRLEDVNAKRNLMTPKQHEALGVSYNKNSPKLRNIMDYSCGKK</sequence>
<dbReference type="SUPFAM" id="SSF57016">
    <property type="entry name" value="Plant lectins/antimicrobial peptides"/>
    <property type="match status" value="1"/>
</dbReference>
<evidence type="ECO:0000256" key="7">
    <source>
        <dbReference type="ARBA" id="ARBA00022801"/>
    </source>
</evidence>
<dbReference type="EC" id="3.2.1.14" evidence="4"/>
<dbReference type="STRING" id="694270.A0A395SY01"/>
<dbReference type="GO" id="GO:0000272">
    <property type="term" value="P:polysaccharide catabolic process"/>
    <property type="evidence" value="ECO:0007669"/>
    <property type="project" value="UniProtKB-KW"/>
</dbReference>
<comment type="similarity">
    <text evidence="3">Belongs to the glycosyl hydrolase 18 family. Chitinase class V subfamily.</text>
</comment>
<dbReference type="OrthoDB" id="73875at2759"/>
<comment type="similarity">
    <text evidence="13">Belongs to the secreted LysM effector family.</text>
</comment>
<evidence type="ECO:0000256" key="16">
    <source>
        <dbReference type="SAM" id="SignalP"/>
    </source>
</evidence>
<dbReference type="PROSITE" id="PS51910">
    <property type="entry name" value="GH18_2"/>
    <property type="match status" value="1"/>
</dbReference>
<comment type="caution">
    <text evidence="20">The sequence shown here is derived from an EMBL/GenBank/DDBJ whole genome shotgun (WGS) entry which is preliminary data.</text>
</comment>
<keyword evidence="5" id="KW-0964">Secreted</keyword>
<comment type="caution">
    <text evidence="14">Lacks conserved residue(s) required for the propagation of feature annotation.</text>
</comment>
<dbReference type="Pfam" id="PF01476">
    <property type="entry name" value="LysM"/>
    <property type="match status" value="3"/>
</dbReference>
<dbReference type="CDD" id="cd00118">
    <property type="entry name" value="LysM"/>
    <property type="match status" value="1"/>
</dbReference>
<dbReference type="GO" id="GO:0005576">
    <property type="term" value="C:extracellular region"/>
    <property type="evidence" value="ECO:0007669"/>
    <property type="project" value="UniProtKB-SubCell"/>
</dbReference>
<dbReference type="Pfam" id="PF00704">
    <property type="entry name" value="Glyco_hydro_18"/>
    <property type="match status" value="1"/>
</dbReference>
<feature type="domain" description="LysM" evidence="18">
    <location>
        <begin position="330"/>
        <end position="377"/>
    </location>
</feature>
<dbReference type="SMART" id="SM00636">
    <property type="entry name" value="Glyco_18"/>
    <property type="match status" value="1"/>
</dbReference>
<dbReference type="InterPro" id="IPR036779">
    <property type="entry name" value="LysM_dom_sf"/>
</dbReference>
<dbReference type="PANTHER" id="PTHR47700">
    <property type="entry name" value="V CHITINASE, PUTATIVE (AFU_ORTHOLOGUE AFUA_6G13720)-RELATED"/>
    <property type="match status" value="1"/>
</dbReference>
<keyword evidence="9" id="KW-0843">Virulence</keyword>
<name>A0A395SY01_9HYPO</name>
<dbReference type="InterPro" id="IPR036861">
    <property type="entry name" value="Endochitinase-like_sf"/>
</dbReference>
<dbReference type="GO" id="GO:0006032">
    <property type="term" value="P:chitin catabolic process"/>
    <property type="evidence" value="ECO:0007669"/>
    <property type="project" value="UniProtKB-KW"/>
</dbReference>
<dbReference type="PANTHER" id="PTHR47700:SF2">
    <property type="entry name" value="CHITINASE"/>
    <property type="match status" value="1"/>
</dbReference>
<evidence type="ECO:0000256" key="5">
    <source>
        <dbReference type="ARBA" id="ARBA00022525"/>
    </source>
</evidence>
<dbReference type="PROSITE" id="PS01095">
    <property type="entry name" value="GH18_1"/>
    <property type="match status" value="1"/>
</dbReference>
<protein>
    <recommendedName>
        <fullName evidence="4">chitinase</fullName>
        <ecNumber evidence="4">3.2.1.14</ecNumber>
    </recommendedName>
</protein>
<dbReference type="EMBL" id="PXOG01000096">
    <property type="protein sequence ID" value="RGP77360.1"/>
    <property type="molecule type" value="Genomic_DNA"/>
</dbReference>
<dbReference type="InterPro" id="IPR001223">
    <property type="entry name" value="Glyco_hydro18_cat"/>
</dbReference>
<evidence type="ECO:0000256" key="4">
    <source>
        <dbReference type="ARBA" id="ARBA00012729"/>
    </source>
</evidence>
<evidence type="ECO:0000313" key="21">
    <source>
        <dbReference type="Proteomes" id="UP000266234"/>
    </source>
</evidence>
<evidence type="ECO:0000256" key="2">
    <source>
        <dbReference type="ARBA" id="ARBA00004613"/>
    </source>
</evidence>
<evidence type="ECO:0000256" key="8">
    <source>
        <dbReference type="ARBA" id="ARBA00023024"/>
    </source>
</evidence>
<feature type="chain" id="PRO_5017352731" description="chitinase" evidence="16">
    <location>
        <begin position="23"/>
        <end position="1367"/>
    </location>
</feature>
<dbReference type="Pfam" id="PF00187">
    <property type="entry name" value="Chitin_bind_1"/>
    <property type="match status" value="1"/>
</dbReference>
<evidence type="ECO:0000256" key="3">
    <source>
        <dbReference type="ARBA" id="ARBA00008682"/>
    </source>
</evidence>
<evidence type="ECO:0000256" key="1">
    <source>
        <dbReference type="ARBA" id="ARBA00000822"/>
    </source>
</evidence>
<evidence type="ECO:0000259" key="17">
    <source>
        <dbReference type="PROSITE" id="PS50941"/>
    </source>
</evidence>
<keyword evidence="7 15" id="KW-0378">Hydrolase</keyword>
<dbReference type="InterPro" id="IPR053214">
    <property type="entry name" value="LysM12-like"/>
</dbReference>
<dbReference type="InterPro" id="IPR001002">
    <property type="entry name" value="Chitin-bd_1"/>
</dbReference>
<feature type="domain" description="GH18" evidence="19">
    <location>
        <begin position="606"/>
        <end position="972"/>
    </location>
</feature>
<keyword evidence="11 15" id="KW-0326">Glycosidase</keyword>
<dbReference type="Gene3D" id="3.10.50.10">
    <property type="match status" value="1"/>
</dbReference>
<keyword evidence="16" id="KW-0732">Signal</keyword>
<gene>
    <name evidence="20" type="ORF">FLONG3_4498</name>
</gene>
<comment type="catalytic activity">
    <reaction evidence="1">
        <text>Random endo-hydrolysis of N-acetyl-beta-D-glucosaminide (1-&gt;4)-beta-linkages in chitin and chitodextrins.</text>
        <dbReference type="EC" id="3.2.1.14"/>
    </reaction>
</comment>
<dbReference type="SUPFAM" id="SSF51445">
    <property type="entry name" value="(Trans)glycosidases"/>
    <property type="match status" value="1"/>
</dbReference>
<dbReference type="PROSITE" id="PS51782">
    <property type="entry name" value="LYSM"/>
    <property type="match status" value="3"/>
</dbReference>
<dbReference type="PROSITE" id="PS50941">
    <property type="entry name" value="CHIT_BIND_I_2"/>
    <property type="match status" value="1"/>
</dbReference>
<comment type="subcellular location">
    <subcellularLocation>
        <location evidence="2">Secreted</location>
    </subcellularLocation>
</comment>
<dbReference type="GO" id="GO:0008061">
    <property type="term" value="F:chitin binding"/>
    <property type="evidence" value="ECO:0007669"/>
    <property type="project" value="UniProtKB-UniRule"/>
</dbReference>
<evidence type="ECO:0000256" key="9">
    <source>
        <dbReference type="ARBA" id="ARBA00023026"/>
    </source>
</evidence>
<evidence type="ECO:0000256" key="14">
    <source>
        <dbReference type="PROSITE-ProRule" id="PRU00261"/>
    </source>
</evidence>
<evidence type="ECO:0000313" key="20">
    <source>
        <dbReference type="EMBL" id="RGP77360.1"/>
    </source>
</evidence>